<evidence type="ECO:0000256" key="4">
    <source>
        <dbReference type="ARBA" id="ARBA00023157"/>
    </source>
</evidence>
<dbReference type="GO" id="GO:0006508">
    <property type="term" value="P:proteolysis"/>
    <property type="evidence" value="ECO:0007669"/>
    <property type="project" value="UniProtKB-KW"/>
</dbReference>
<evidence type="ECO:0000259" key="7">
    <source>
        <dbReference type="PROSITE" id="PS50240"/>
    </source>
</evidence>
<feature type="signal peptide" evidence="6">
    <location>
        <begin position="1"/>
        <end position="19"/>
    </location>
</feature>
<dbReference type="HOGENOM" id="CLU_006842_0_4_1"/>
<dbReference type="GeneID" id="100340108"/>
<protein>
    <recommendedName>
        <fullName evidence="7">Peptidase S1 domain-containing protein</fullName>
    </recommendedName>
</protein>
<evidence type="ECO:0000256" key="3">
    <source>
        <dbReference type="ARBA" id="ARBA00022801"/>
    </source>
</evidence>
<evidence type="ECO:0000256" key="6">
    <source>
        <dbReference type="SAM" id="SignalP"/>
    </source>
</evidence>
<dbReference type="GeneTree" id="ENSGT00940000155138"/>
<proteinExistence type="predicted"/>
<dbReference type="SMART" id="SM00020">
    <property type="entry name" value="Tryp_SPc"/>
    <property type="match status" value="1"/>
</dbReference>
<reference evidence="8" key="3">
    <citation type="submission" date="2025-09" db="UniProtKB">
        <authorList>
            <consortium name="Ensembl"/>
        </authorList>
    </citation>
    <scope>IDENTIFICATION</scope>
    <source>
        <strain evidence="8">Thorbecke</strain>
    </source>
</reference>
<keyword evidence="3 5" id="KW-0378">Hydrolase</keyword>
<dbReference type="InterPro" id="IPR009003">
    <property type="entry name" value="Peptidase_S1_PA"/>
</dbReference>
<dbReference type="PROSITE" id="PS00135">
    <property type="entry name" value="TRYPSIN_SER"/>
    <property type="match status" value="1"/>
</dbReference>
<keyword evidence="4" id="KW-1015">Disulfide bond</keyword>
<dbReference type="InterPro" id="IPR001314">
    <property type="entry name" value="Peptidase_S1A"/>
</dbReference>
<keyword evidence="2 6" id="KW-0732">Signal</keyword>
<dbReference type="PANTHER" id="PTHR24253:SF79">
    <property type="entry name" value="SERINE PROTEASE 41"/>
    <property type="match status" value="1"/>
</dbReference>
<keyword evidence="1 5" id="KW-0645">Protease</keyword>
<dbReference type="eggNOG" id="KOG3627">
    <property type="taxonomic scope" value="Eukaryota"/>
</dbReference>
<evidence type="ECO:0000256" key="2">
    <source>
        <dbReference type="ARBA" id="ARBA00022729"/>
    </source>
</evidence>
<accession>G1SFR9</accession>
<dbReference type="PRINTS" id="PR00722">
    <property type="entry name" value="CHYMOTRYPSIN"/>
</dbReference>
<reference evidence="8" key="2">
    <citation type="submission" date="2025-08" db="UniProtKB">
        <authorList>
            <consortium name="Ensembl"/>
        </authorList>
    </citation>
    <scope>IDENTIFICATION</scope>
    <source>
        <strain evidence="8">Thorbecke</strain>
    </source>
</reference>
<dbReference type="GO" id="GO:0004252">
    <property type="term" value="F:serine-type endopeptidase activity"/>
    <property type="evidence" value="ECO:0007669"/>
    <property type="project" value="InterPro"/>
</dbReference>
<dbReference type="AlphaFoldDB" id="G1SFR9"/>
<keyword evidence="5" id="KW-0720">Serine protease</keyword>
<dbReference type="CDD" id="cd00190">
    <property type="entry name" value="Tryp_SPc"/>
    <property type="match status" value="1"/>
</dbReference>
<dbReference type="SUPFAM" id="SSF50494">
    <property type="entry name" value="Trypsin-like serine proteases"/>
    <property type="match status" value="1"/>
</dbReference>
<dbReference type="Proteomes" id="UP000001811">
    <property type="component" value="Unplaced"/>
</dbReference>
<dbReference type="PROSITE" id="PS00134">
    <property type="entry name" value="TRYPSIN_HIS"/>
    <property type="match status" value="1"/>
</dbReference>
<dbReference type="InterPro" id="IPR018114">
    <property type="entry name" value="TRYPSIN_HIS"/>
</dbReference>
<evidence type="ECO:0000313" key="9">
    <source>
        <dbReference type="Proteomes" id="UP000001811"/>
    </source>
</evidence>
<dbReference type="PaxDb" id="9986-ENSOCUP00000001380"/>
<keyword evidence="9" id="KW-1185">Reference proteome</keyword>
<dbReference type="Pfam" id="PF00089">
    <property type="entry name" value="Trypsin"/>
    <property type="match status" value="1"/>
</dbReference>
<dbReference type="PROSITE" id="PS50240">
    <property type="entry name" value="TRYPSIN_DOM"/>
    <property type="match status" value="1"/>
</dbReference>
<evidence type="ECO:0000256" key="5">
    <source>
        <dbReference type="RuleBase" id="RU363034"/>
    </source>
</evidence>
<name>G1SFR9_RABIT</name>
<sequence length="321" mass="35462">MGAGAGMLLLALLLARGEPQEPESGAEDFLPGPMNTELFSKPCGHQDIKPLIVGGGESVRGRWPWMASMRRDSIPVCGGTLLNHRWVLTAAHCFRKTQNVKRWRVQLGELSNRPPFYNIRAWMTRFRVNKIVIFPLHLGTSNDVALVELASHVTYSTYIRPICVLSSTFMFLNQPNCWATGWGFISDNGTGIPPPYNLREVKLAVINNTWCNHLYTLPAERTDKGAIHDSWICAGREEGGADACGGDSGGPLVCDSDGIWYQLGIVNWGVGCGLRTRPGVYTNVSQYFKWIKLVAGAPKPDPSPTLLLLALRWASWVLWAA</sequence>
<dbReference type="FunFam" id="2.40.10.10:FF:000024">
    <property type="entry name" value="Serine protease 53"/>
    <property type="match status" value="1"/>
</dbReference>
<dbReference type="InterPro" id="IPR043504">
    <property type="entry name" value="Peptidase_S1_PA_chymotrypsin"/>
</dbReference>
<dbReference type="Ensembl" id="ENSOCUT00000001608.4">
    <property type="protein sequence ID" value="ENSOCUP00000001380.3"/>
    <property type="gene ID" value="ENSOCUG00000001607.4"/>
</dbReference>
<organism evidence="8 9">
    <name type="scientific">Oryctolagus cuniculus</name>
    <name type="common">Rabbit</name>
    <dbReference type="NCBI Taxonomy" id="9986"/>
    <lineage>
        <taxon>Eukaryota</taxon>
        <taxon>Metazoa</taxon>
        <taxon>Chordata</taxon>
        <taxon>Craniata</taxon>
        <taxon>Vertebrata</taxon>
        <taxon>Euteleostomi</taxon>
        <taxon>Mammalia</taxon>
        <taxon>Eutheria</taxon>
        <taxon>Euarchontoglires</taxon>
        <taxon>Glires</taxon>
        <taxon>Lagomorpha</taxon>
        <taxon>Leporidae</taxon>
        <taxon>Oryctolagus</taxon>
    </lineage>
</organism>
<dbReference type="KEGG" id="ocu:100340108"/>
<dbReference type="Gene3D" id="2.40.10.10">
    <property type="entry name" value="Trypsin-like serine proteases"/>
    <property type="match status" value="2"/>
</dbReference>
<dbReference type="InterPro" id="IPR033116">
    <property type="entry name" value="TRYPSIN_SER"/>
</dbReference>
<evidence type="ECO:0000313" key="8">
    <source>
        <dbReference type="Ensembl" id="ENSOCUP00000001380.3"/>
    </source>
</evidence>
<evidence type="ECO:0000256" key="1">
    <source>
        <dbReference type="ARBA" id="ARBA00022670"/>
    </source>
</evidence>
<reference evidence="8 9" key="1">
    <citation type="journal article" date="2011" name="Nature">
        <title>A high-resolution map of human evolutionary constraint using 29 mammals.</title>
        <authorList>
            <person name="Lindblad-Toh K."/>
            <person name="Garber M."/>
            <person name="Zuk O."/>
            <person name="Lin M.F."/>
            <person name="Parker B.J."/>
            <person name="Washietl S."/>
            <person name="Kheradpour P."/>
            <person name="Ernst J."/>
            <person name="Jordan G."/>
            <person name="Mauceli E."/>
            <person name="Ward L.D."/>
            <person name="Lowe C.B."/>
            <person name="Holloway A.K."/>
            <person name="Clamp M."/>
            <person name="Gnerre S."/>
            <person name="Alfoldi J."/>
            <person name="Beal K."/>
            <person name="Chang J."/>
            <person name="Clawson H."/>
            <person name="Cuff J."/>
            <person name="Di Palma F."/>
            <person name="Fitzgerald S."/>
            <person name="Flicek P."/>
            <person name="Guttman M."/>
            <person name="Hubisz M.J."/>
            <person name="Jaffe D.B."/>
            <person name="Jungreis I."/>
            <person name="Kent W.J."/>
            <person name="Kostka D."/>
            <person name="Lara M."/>
            <person name="Martins A.L."/>
            <person name="Massingham T."/>
            <person name="Moltke I."/>
            <person name="Raney B.J."/>
            <person name="Rasmussen M.D."/>
            <person name="Robinson J."/>
            <person name="Stark A."/>
            <person name="Vilella A.J."/>
            <person name="Wen J."/>
            <person name="Xie X."/>
            <person name="Zody M.C."/>
            <person name="Baldwin J."/>
            <person name="Bloom T."/>
            <person name="Chin C.W."/>
            <person name="Heiman D."/>
            <person name="Nicol R."/>
            <person name="Nusbaum C."/>
            <person name="Young S."/>
            <person name="Wilkinson J."/>
            <person name="Worley K.C."/>
            <person name="Kovar C.L."/>
            <person name="Muzny D.M."/>
            <person name="Gibbs R.A."/>
            <person name="Cree A."/>
            <person name="Dihn H.H."/>
            <person name="Fowler G."/>
            <person name="Jhangiani S."/>
            <person name="Joshi V."/>
            <person name="Lee S."/>
            <person name="Lewis L.R."/>
            <person name="Nazareth L.V."/>
            <person name="Okwuonu G."/>
            <person name="Santibanez J."/>
            <person name="Warren W.C."/>
            <person name="Mardis E.R."/>
            <person name="Weinstock G.M."/>
            <person name="Wilson R.K."/>
            <person name="Delehaunty K."/>
            <person name="Dooling D."/>
            <person name="Fronik C."/>
            <person name="Fulton L."/>
            <person name="Fulton B."/>
            <person name="Graves T."/>
            <person name="Minx P."/>
            <person name="Sodergren E."/>
            <person name="Birney E."/>
            <person name="Margulies E.H."/>
            <person name="Herrero J."/>
            <person name="Green E.D."/>
            <person name="Haussler D."/>
            <person name="Siepel A."/>
            <person name="Goldman N."/>
            <person name="Pollard K.S."/>
            <person name="Pedersen J.S."/>
            <person name="Lander E.S."/>
            <person name="Kellis M."/>
        </authorList>
    </citation>
    <scope>NUCLEOTIDE SEQUENCE [LARGE SCALE GENOMIC DNA]</scope>
    <source>
        <strain evidence="9">Thorbecke</strain>
    </source>
</reference>
<dbReference type="PANTHER" id="PTHR24253">
    <property type="entry name" value="TRANSMEMBRANE PROTEASE SERINE"/>
    <property type="match status" value="1"/>
</dbReference>
<feature type="chain" id="PRO_5003421259" description="Peptidase S1 domain-containing protein" evidence="6">
    <location>
        <begin position="20"/>
        <end position="321"/>
    </location>
</feature>
<dbReference type="Bgee" id="ENSOCUG00000001607">
    <property type="expression patterns" value="Expressed in blood and 16 other cell types or tissues"/>
</dbReference>
<feature type="domain" description="Peptidase S1" evidence="7">
    <location>
        <begin position="52"/>
        <end position="296"/>
    </location>
</feature>
<dbReference type="InterPro" id="IPR001254">
    <property type="entry name" value="Trypsin_dom"/>
</dbReference>